<dbReference type="KEGG" id="bthg:MS2017_0463"/>
<keyword evidence="3 5" id="KW-0378">Hydrolase</keyword>
<sequence length="1941" mass="201868">MQAKTQKQVMALQNKAQKVVNKLNEEVVAIAEGVQHIQTQAGVAYQLNIKDFNTKKLNLIAKKIGDDLEVTLKEGVIIFDNYFNICATDLSCLVSLPTKDGGLYHIVADAFFTLEDDTQVVYFYGEQSIVSTESSAVSTDNNQSFFDVVTSNIGIVAAVVVGAVVVATSGSDKNGNDDDAPLTFTLADAGDFTDSAMVIVDNLKEGVTWQYSVDGGASFTDGAGSSFVLNEGAYAENAIQIKQTDAAGNTLAVIKNTSPVVVDTTNPLFTSATIVDVKTNTEASETIYEATAIDNNAVTYTLEDGNQKDKFTISKEGELRYKQKQTTVHNDDKVTIIATDAAGNETKQLVTVSVKDFVLSTSVVWNNIGDDNNINIAELAMATLSGTVTSTDSTFTDLNIASIVFKQNNAVVHTINTALPVINNNTWALNHDNAWASKLVDGNCTVVVNLSANSGGITGQGEAVVVIDIVAPVTPVLNLNDGITKNSTMTVGGLEAGATWQYSIDGGTNFTSGTGSSFILNEGTYAENTIQIKQTDVAGNTSSVFKNMSSVVVDTTNPLFTSATIVNVEINTEASEMIYEATATDNNAVTYTLEDGNQKDKFTISKEGELRYKQKQTIAHNDDKVTIIATDAAGNETKQLVIVSVKEIALLTTVIWNGISDDSIINIAELAVTTLSGTVTGLSNASNVSITSIIFKQEGVDATYTLDSSLLPSINSDNTWTLVNDNTWTSQLSDGNNYIVTVNLSDNNGSDSNILLGQGKATAVTINKIVPATPTLNFTDTGSVNDDGITNNGIITVGDLESGATWQYSINGGVNFTNGTGNSFTLIEGTYAVNAIRIKQINAIGNVSIVMTNDLTIVVDATPPAMPTFNFIDTGLSHEDRITNNGTMTVGGLVVDATWQYSIDGGTNFTSGTGSSFTLTEGTYAENSIQIKQFDVAGNASSVFKNTSPIVVDTTPPVAPGLTFVDTGSSSIDGITSNGTITVSGLVTDATWQYSINGGTSFTSGTGSSFTLPEGTYARTIIQIKQSDVAGNTSSVFKSDSPIVVDTTSLAAPVLTFIDAGLTNTDHITNNGMVLVGGLVTGATWQYSINGGTNFTDGKDDSFVLAGGTYSTDAIQVKQTDVAGNSSSVVKNTFSIVVDTTDPIFVPQPTTASILVNSPVATTVYSAQASNLSGGDVNYGITYSIKNADTSKFTITTNTGIVTYKTMQTTVHDNDTVTIIATDVAGNTAERVVAVSVRPPAAQGFTINGEKAGDLSGYSVSSAGDVNGDGLDDLIIGAKDASAAANKVKSGKFYVVFGNVSHEAINLSDIALGTGGFAIGGEHVDDYIGHSVSSAGDVNGDGFDDLIVGSFGVDAYGRRSNVGKSYVIFGATKVVYDETTSYINVLGFAIYGYDLEEGDQSGYSVSSAGDVNGDGFDDLIIGAPYANPDGKNNAGASYVVFGKNNATTIYLKPSSSILGGFVIKGENAGDYSGYSVSSAGDVNGDGLDDMIIGAYHNGAGKSYVVFGKANSNLVNLSDIVSGTGGFVINGEFSSSWSGFSVSSAGDVNGDGLDDLIIGAYRTYGGYYDVGKSYVVFGKTDKTAINLSDISSGTGGFAIKGDNGVAWDKSGYSVSSAGDVNGDGLDDLIIGAPGASLTESHNILPEGGLDAHRDEGKSYIVFGKTDGTVVNLTEISLGRGGFVINGANHGDQSGSSVAAAGDVNGDGLDDLIVGAYTASSNGKYKSGKSFVVFGKADTGAIGLADINATKGAIAHTVDFLGDDNNDTLTGAAADELFVAGLGNDVLTGNGGTDVFNAGKGDDIIIINADNLAKLSSKVLSSHLLARVDGGGNIDTLKLAGTDLTLDLTQIDNGRIQDIEIIDLTGSGNNTLKLNLNDLLDISSSTNVLKVMGDAGDKVDIELSSNAFIQGSAETKDGITYDIYSNANASTAKLWIDQDLAVV</sequence>
<dbReference type="PANTHER" id="PTHR23221:SF7">
    <property type="entry name" value="PHOSPHATIDYLINOSITOL-GLYCAN-SPECIFIC PHOSPHOLIPASE D"/>
    <property type="match status" value="1"/>
</dbReference>
<name>A0A3G3IK37_9GAMM</name>
<proteinExistence type="predicted"/>
<dbReference type="SMART" id="SM00191">
    <property type="entry name" value="Int_alpha"/>
    <property type="match status" value="7"/>
</dbReference>
<dbReference type="GO" id="GO:0008305">
    <property type="term" value="C:integrin complex"/>
    <property type="evidence" value="ECO:0007669"/>
    <property type="project" value="InterPro"/>
</dbReference>
<keyword evidence="4" id="KW-0325">Glycoprotein</keyword>
<reference evidence="5 6" key="1">
    <citation type="submission" date="2017-11" db="EMBL/GenBank/DDBJ databases">
        <title>Genome sequence of the bacterial symbiont EPR9N from a vent mussel Bathymodiolus thermophilus.</title>
        <authorList>
            <person name="Won Y.-J."/>
        </authorList>
    </citation>
    <scope>NUCLEOTIDE SEQUENCE [LARGE SCALE GENOMIC DNA]</scope>
    <source>
        <strain evidence="5 6">EPR9N</strain>
    </source>
</reference>
<evidence type="ECO:0000256" key="3">
    <source>
        <dbReference type="ARBA" id="ARBA00022801"/>
    </source>
</evidence>
<dbReference type="EMBL" id="CP024634">
    <property type="protein sequence ID" value="AYQ56206.1"/>
    <property type="molecule type" value="Genomic_DNA"/>
</dbReference>
<dbReference type="Proteomes" id="UP000278334">
    <property type="component" value="Chromosome"/>
</dbReference>
<dbReference type="Pfam" id="PF01839">
    <property type="entry name" value="FG-GAP"/>
    <property type="match status" value="7"/>
</dbReference>
<organism evidence="5 6">
    <name type="scientific">Bathymodiolus thermophilus thioautotrophic gill symbiont</name>
    <dbReference type="NCBI Taxonomy" id="2360"/>
    <lineage>
        <taxon>Bacteria</taxon>
        <taxon>Pseudomonadati</taxon>
        <taxon>Pseudomonadota</taxon>
        <taxon>Gammaproteobacteria</taxon>
        <taxon>sulfur-oxidizing symbionts</taxon>
    </lineage>
</organism>
<evidence type="ECO:0000256" key="2">
    <source>
        <dbReference type="ARBA" id="ARBA00022737"/>
    </source>
</evidence>
<dbReference type="PANTHER" id="PTHR23221">
    <property type="entry name" value="GLYCOSYLPHOSPHATIDYLINOSITOL PHOSPHOLIPASE D"/>
    <property type="match status" value="1"/>
</dbReference>
<dbReference type="SUPFAM" id="SSF69318">
    <property type="entry name" value="Integrin alpha N-terminal domain"/>
    <property type="match status" value="3"/>
</dbReference>
<evidence type="ECO:0000313" key="5">
    <source>
        <dbReference type="EMBL" id="AYQ56206.1"/>
    </source>
</evidence>
<dbReference type="CDD" id="cd11304">
    <property type="entry name" value="Cadherin_repeat"/>
    <property type="match status" value="2"/>
</dbReference>
<dbReference type="Gene3D" id="2.60.40.60">
    <property type="entry name" value="Cadherins"/>
    <property type="match status" value="3"/>
</dbReference>
<dbReference type="RefSeq" id="WP_122951125.1">
    <property type="nucleotide sequence ID" value="NZ_CP024634.1"/>
</dbReference>
<dbReference type="InterPro" id="IPR013517">
    <property type="entry name" value="FG-GAP"/>
</dbReference>
<dbReference type="PROSITE" id="PS51470">
    <property type="entry name" value="FG_GAP"/>
    <property type="match status" value="6"/>
</dbReference>
<dbReference type="InterPro" id="IPR013519">
    <property type="entry name" value="Int_alpha_beta-p"/>
</dbReference>
<evidence type="ECO:0000256" key="1">
    <source>
        <dbReference type="ARBA" id="ARBA00022729"/>
    </source>
</evidence>
<protein>
    <submittedName>
        <fullName evidence="5">Phosphoribosyl-ATP pyrophosphohydrolase</fullName>
    </submittedName>
</protein>
<evidence type="ECO:0000256" key="4">
    <source>
        <dbReference type="ARBA" id="ARBA00023180"/>
    </source>
</evidence>
<evidence type="ECO:0000313" key="6">
    <source>
        <dbReference type="Proteomes" id="UP000278334"/>
    </source>
</evidence>
<gene>
    <name evidence="5" type="ORF">MS2017_0463</name>
</gene>
<dbReference type="GO" id="GO:0007155">
    <property type="term" value="P:cell adhesion"/>
    <property type="evidence" value="ECO:0007669"/>
    <property type="project" value="InterPro"/>
</dbReference>
<keyword evidence="1" id="KW-0732">Signal</keyword>
<dbReference type="InterPro" id="IPR000413">
    <property type="entry name" value="Integrin_alpha"/>
</dbReference>
<accession>A0A3G3IK37</accession>
<dbReference type="InterPro" id="IPR028994">
    <property type="entry name" value="Integrin_alpha_N"/>
</dbReference>
<dbReference type="Gene3D" id="2.130.10.130">
    <property type="entry name" value="Integrin alpha, N-terminal"/>
    <property type="match status" value="3"/>
</dbReference>
<keyword evidence="2" id="KW-0677">Repeat</keyword>
<dbReference type="GO" id="GO:0016787">
    <property type="term" value="F:hydrolase activity"/>
    <property type="evidence" value="ECO:0007669"/>
    <property type="project" value="UniProtKB-KW"/>
</dbReference>
<dbReference type="PRINTS" id="PR01185">
    <property type="entry name" value="INTEGRINA"/>
</dbReference>